<dbReference type="EMBL" id="FQXO01000012">
    <property type="protein sequence ID" value="SHH38500.1"/>
    <property type="molecule type" value="Genomic_DNA"/>
</dbReference>
<evidence type="ECO:0000256" key="11">
    <source>
        <dbReference type="ARBA" id="ARBA00029774"/>
    </source>
</evidence>
<sequence length="372" mass="40866">MFEVADNTKKDKKGNGMEKIKTQVIKIDKNNPEIDKIQLAAEIIKKGGVVAFPTETVYGLGANALDEKATQKIFIAKGRPQDNPLIVHIGDISDLDSLVKEVPENAKELMKRFWPGPLTLIFKKREIVPDRITGGLSTVAIRMPNHKIAIELIRQSGLPIAAPSANTSGKPSPTNSHHVIEDLYGKIDMIIDGGDTGVGVESTVLDISTDIPTILRPGFVTLEDLLEIFPRVDIDPAIQNLSEKMKPKSPGQKYRHYSPKAKLTIIQGEVGNIVEKLMSLASKYKKQGLKVGIMATKQTKNKYIIGNVLEVGDRENPQTIAANLFRVLREFDKIGVDIILAEGIEEKGIGRAIMNRMKKAAGGDVILVDRKK</sequence>
<evidence type="ECO:0000256" key="2">
    <source>
        <dbReference type="ARBA" id="ARBA00007663"/>
    </source>
</evidence>
<keyword evidence="7 13" id="KW-0819">tRNA processing</keyword>
<dbReference type="NCBIfam" id="TIGR00057">
    <property type="entry name" value="L-threonylcarbamoyladenylate synthase"/>
    <property type="match status" value="1"/>
</dbReference>
<comment type="catalytic activity">
    <reaction evidence="12 13">
        <text>L-threonine + hydrogencarbonate + ATP = L-threonylcarbamoyladenylate + diphosphate + H2O</text>
        <dbReference type="Rhea" id="RHEA:36407"/>
        <dbReference type="ChEBI" id="CHEBI:15377"/>
        <dbReference type="ChEBI" id="CHEBI:17544"/>
        <dbReference type="ChEBI" id="CHEBI:30616"/>
        <dbReference type="ChEBI" id="CHEBI:33019"/>
        <dbReference type="ChEBI" id="CHEBI:57926"/>
        <dbReference type="ChEBI" id="CHEBI:73682"/>
        <dbReference type="EC" id="2.7.7.87"/>
    </reaction>
</comment>
<dbReference type="Gene3D" id="3.90.870.10">
    <property type="entry name" value="DHBP synthase"/>
    <property type="match status" value="1"/>
</dbReference>
<feature type="binding site" evidence="14">
    <location>
        <position position="202"/>
    </location>
    <ligand>
        <name>L-threonine</name>
        <dbReference type="ChEBI" id="CHEBI:57926"/>
    </ligand>
</feature>
<dbReference type="GO" id="GO:0006450">
    <property type="term" value="P:regulation of translational fidelity"/>
    <property type="evidence" value="ECO:0007669"/>
    <property type="project" value="TreeGrafter"/>
</dbReference>
<feature type="binding site" evidence="14">
    <location>
        <position position="164"/>
    </location>
    <ligand>
        <name>ATP</name>
        <dbReference type="ChEBI" id="CHEBI:30616"/>
    </ligand>
</feature>
<dbReference type="PROSITE" id="PS51163">
    <property type="entry name" value="YRDC"/>
    <property type="match status" value="1"/>
</dbReference>
<dbReference type="InterPro" id="IPR017945">
    <property type="entry name" value="DHBP_synth_RibB-like_a/b_dom"/>
</dbReference>
<dbReference type="GO" id="GO:0008033">
    <property type="term" value="P:tRNA processing"/>
    <property type="evidence" value="ECO:0007669"/>
    <property type="project" value="UniProtKB-KW"/>
</dbReference>
<evidence type="ECO:0000256" key="13">
    <source>
        <dbReference type="PIRNR" id="PIRNR004930"/>
    </source>
</evidence>
<evidence type="ECO:0000256" key="3">
    <source>
        <dbReference type="ARBA" id="ARBA00012584"/>
    </source>
</evidence>
<dbReference type="InterPro" id="IPR050156">
    <property type="entry name" value="TC-AMP_synthase_SUA5"/>
</dbReference>
<evidence type="ECO:0000256" key="14">
    <source>
        <dbReference type="PIRSR" id="PIRSR004930-1"/>
    </source>
</evidence>
<feature type="binding site" evidence="14">
    <location>
        <position position="162"/>
    </location>
    <ligand>
        <name>L-threonine</name>
        <dbReference type="ChEBI" id="CHEBI:57926"/>
    </ligand>
</feature>
<keyword evidence="10 13" id="KW-0067">ATP-binding</keyword>
<evidence type="ECO:0000256" key="10">
    <source>
        <dbReference type="ARBA" id="ARBA00022840"/>
    </source>
</evidence>
<dbReference type="GO" id="GO:0061710">
    <property type="term" value="F:L-threonylcarbamoyladenylate synthase"/>
    <property type="evidence" value="ECO:0007669"/>
    <property type="project" value="UniProtKB-EC"/>
</dbReference>
<reference evidence="17" key="1">
    <citation type="submission" date="2016-11" db="EMBL/GenBank/DDBJ databases">
        <authorList>
            <person name="Varghese N."/>
            <person name="Submissions S."/>
        </authorList>
    </citation>
    <scope>NUCLEOTIDE SEQUENCE [LARGE SCALE GENOMIC DNA]</scope>
    <source>
        <strain evidence="17">DSM 13643</strain>
    </source>
</reference>
<dbReference type="PANTHER" id="PTHR17490:SF16">
    <property type="entry name" value="THREONYLCARBAMOYL-AMP SYNTHASE"/>
    <property type="match status" value="1"/>
</dbReference>
<evidence type="ECO:0000256" key="12">
    <source>
        <dbReference type="ARBA" id="ARBA00048366"/>
    </source>
</evidence>
<dbReference type="GO" id="GO:0000049">
    <property type="term" value="F:tRNA binding"/>
    <property type="evidence" value="ECO:0007669"/>
    <property type="project" value="TreeGrafter"/>
</dbReference>
<comment type="subcellular location">
    <subcellularLocation>
        <location evidence="1 13">Cytoplasm</location>
    </subcellularLocation>
</comment>
<feature type="binding site" evidence="14">
    <location>
        <position position="56"/>
    </location>
    <ligand>
        <name>L-threonine</name>
        <dbReference type="ChEBI" id="CHEBI:57926"/>
    </ligand>
</feature>
<dbReference type="AlphaFoldDB" id="A0A1M5SJC0"/>
<comment type="similarity">
    <text evidence="2 13">Belongs to the SUA5 family.</text>
</comment>
<evidence type="ECO:0000256" key="4">
    <source>
        <dbReference type="ARBA" id="ARBA00015492"/>
    </source>
</evidence>
<evidence type="ECO:0000313" key="17">
    <source>
        <dbReference type="Proteomes" id="UP000183967"/>
    </source>
</evidence>
<proteinExistence type="inferred from homology"/>
<feature type="domain" description="YrdC-like" evidence="15">
    <location>
        <begin position="34"/>
        <end position="220"/>
    </location>
</feature>
<evidence type="ECO:0000259" key="15">
    <source>
        <dbReference type="PROSITE" id="PS51163"/>
    </source>
</evidence>
<evidence type="ECO:0000256" key="6">
    <source>
        <dbReference type="ARBA" id="ARBA00022679"/>
    </source>
</evidence>
<dbReference type="SUPFAM" id="SSF55821">
    <property type="entry name" value="YrdC/RibB"/>
    <property type="match status" value="1"/>
</dbReference>
<comment type="function">
    <text evidence="13">Required for the formation of a threonylcarbamoyl group on adenosine at position 37 (t(6)A37) in tRNAs that read codons beginning with adenine.</text>
</comment>
<feature type="binding site" evidence="14">
    <location>
        <position position="79"/>
    </location>
    <ligand>
        <name>ATP</name>
        <dbReference type="ChEBI" id="CHEBI:30616"/>
    </ligand>
</feature>
<keyword evidence="8 13" id="KW-0548">Nucleotidyltransferase</keyword>
<dbReference type="GO" id="GO:0003725">
    <property type="term" value="F:double-stranded RNA binding"/>
    <property type="evidence" value="ECO:0007669"/>
    <property type="project" value="UniProtKB-UniRule"/>
</dbReference>
<organism evidence="16 17">
    <name type="scientific">Caloranaerobacter azorensis DSM 13643</name>
    <dbReference type="NCBI Taxonomy" id="1121264"/>
    <lineage>
        <taxon>Bacteria</taxon>
        <taxon>Bacillati</taxon>
        <taxon>Bacillota</taxon>
        <taxon>Tissierellia</taxon>
        <taxon>Tissierellales</taxon>
        <taxon>Thermohalobacteraceae</taxon>
        <taxon>Caloranaerobacter</taxon>
    </lineage>
</organism>
<evidence type="ECO:0000313" key="16">
    <source>
        <dbReference type="EMBL" id="SHH38500.1"/>
    </source>
</evidence>
<feature type="binding site" evidence="14">
    <location>
        <position position="172"/>
    </location>
    <ligand>
        <name>ATP</name>
        <dbReference type="ChEBI" id="CHEBI:30616"/>
    </ligand>
</feature>
<accession>A0A1M5SJC0</accession>
<evidence type="ECO:0000256" key="8">
    <source>
        <dbReference type="ARBA" id="ARBA00022695"/>
    </source>
</evidence>
<name>A0A1M5SJC0_9FIRM</name>
<dbReference type="Gene3D" id="3.40.50.11030">
    <property type="entry name" value="Threonylcarbamoyl-AMP synthase, C-terminal domain"/>
    <property type="match status" value="1"/>
</dbReference>
<keyword evidence="9 13" id="KW-0547">Nucleotide-binding</keyword>
<feature type="binding site" evidence="14">
    <location>
        <position position="257"/>
    </location>
    <ligand>
        <name>ATP</name>
        <dbReference type="ChEBI" id="CHEBI:30616"/>
    </ligand>
</feature>
<dbReference type="InterPro" id="IPR038385">
    <property type="entry name" value="Sua5/YwlC_C"/>
</dbReference>
<dbReference type="Pfam" id="PF03481">
    <property type="entry name" value="Sua5_C"/>
    <property type="match status" value="1"/>
</dbReference>
<evidence type="ECO:0000256" key="9">
    <source>
        <dbReference type="ARBA" id="ARBA00022741"/>
    </source>
</evidence>
<dbReference type="EC" id="2.7.7.87" evidence="3 13"/>
<keyword evidence="6 13" id="KW-0808">Transferase</keyword>
<keyword evidence="17" id="KW-1185">Reference proteome</keyword>
<dbReference type="InterPro" id="IPR010923">
    <property type="entry name" value="T(6)A37_SUA5"/>
</dbReference>
<dbReference type="FunFam" id="3.90.870.10:FF:000008">
    <property type="entry name" value="Threonylcarbamoyl-AMP synthase"/>
    <property type="match status" value="1"/>
</dbReference>
<dbReference type="FunFam" id="3.40.50.11030:FF:000001">
    <property type="entry name" value="Threonylcarbamoyl-AMP synthase"/>
    <property type="match status" value="1"/>
</dbReference>
<dbReference type="GO" id="GO:0005737">
    <property type="term" value="C:cytoplasm"/>
    <property type="evidence" value="ECO:0007669"/>
    <property type="project" value="UniProtKB-SubCell"/>
</dbReference>
<dbReference type="InterPro" id="IPR006070">
    <property type="entry name" value="Sua5-like_dom"/>
</dbReference>
<feature type="binding site" evidence="14">
    <location>
        <position position="216"/>
    </location>
    <ligand>
        <name>ATP</name>
        <dbReference type="ChEBI" id="CHEBI:30616"/>
    </ligand>
</feature>
<feature type="binding site" evidence="14">
    <location>
        <position position="138"/>
    </location>
    <ligand>
        <name>ATP</name>
        <dbReference type="ChEBI" id="CHEBI:30616"/>
    </ligand>
</feature>
<feature type="binding site" evidence="14">
    <location>
        <position position="88"/>
    </location>
    <ligand>
        <name>L-threonine</name>
        <dbReference type="ChEBI" id="CHEBI:57926"/>
    </ligand>
</feature>
<protein>
    <recommendedName>
        <fullName evidence="4 13">Threonylcarbamoyl-AMP synthase</fullName>
        <shortName evidence="13">TC-AMP synthase</shortName>
        <ecNumber evidence="3 13">2.7.7.87</ecNumber>
    </recommendedName>
    <alternativeName>
        <fullName evidence="11 13">L-threonylcarbamoyladenylate synthase</fullName>
    </alternativeName>
</protein>
<dbReference type="GO" id="GO:0005524">
    <property type="term" value="F:ATP binding"/>
    <property type="evidence" value="ECO:0007669"/>
    <property type="project" value="UniProtKB-UniRule"/>
</dbReference>
<evidence type="ECO:0000256" key="7">
    <source>
        <dbReference type="ARBA" id="ARBA00022694"/>
    </source>
</evidence>
<dbReference type="InterPro" id="IPR005145">
    <property type="entry name" value="Sua5_C"/>
</dbReference>
<evidence type="ECO:0000256" key="5">
    <source>
        <dbReference type="ARBA" id="ARBA00022490"/>
    </source>
</evidence>
<dbReference type="PANTHER" id="PTHR17490">
    <property type="entry name" value="SUA5"/>
    <property type="match status" value="1"/>
</dbReference>
<dbReference type="Pfam" id="PF01300">
    <property type="entry name" value="Sua5_yciO_yrdC"/>
    <property type="match status" value="1"/>
</dbReference>
<feature type="binding site" evidence="14">
    <location>
        <position position="142"/>
    </location>
    <ligand>
        <name>L-threonine</name>
        <dbReference type="ChEBI" id="CHEBI:57926"/>
    </ligand>
</feature>
<feature type="binding site" evidence="14">
    <location>
        <position position="83"/>
    </location>
    <ligand>
        <name>ATP</name>
        <dbReference type="ChEBI" id="CHEBI:30616"/>
    </ligand>
</feature>
<dbReference type="Proteomes" id="UP000183967">
    <property type="component" value="Unassembled WGS sequence"/>
</dbReference>
<evidence type="ECO:0000256" key="1">
    <source>
        <dbReference type="ARBA" id="ARBA00004496"/>
    </source>
</evidence>
<dbReference type="PIRSF" id="PIRSF004930">
    <property type="entry name" value="Tln_factor_SUA5"/>
    <property type="match status" value="1"/>
</dbReference>
<gene>
    <name evidence="16" type="ORF">SAMN02745135_00620</name>
</gene>
<keyword evidence="5 13" id="KW-0963">Cytoplasm</keyword>